<name>A0A8J4EZ93_9CHLO</name>
<feature type="compositionally biased region" description="Polar residues" evidence="1">
    <location>
        <begin position="323"/>
        <end position="335"/>
    </location>
</feature>
<evidence type="ECO:0000313" key="3">
    <source>
        <dbReference type="Proteomes" id="UP000747399"/>
    </source>
</evidence>
<feature type="region of interest" description="Disordered" evidence="1">
    <location>
        <begin position="847"/>
        <end position="866"/>
    </location>
</feature>
<accession>A0A8J4EZ93</accession>
<protein>
    <submittedName>
        <fullName evidence="2">Uncharacterized protein</fullName>
    </submittedName>
</protein>
<organism evidence="2 3">
    <name type="scientific">Volvox africanus</name>
    <dbReference type="NCBI Taxonomy" id="51714"/>
    <lineage>
        <taxon>Eukaryota</taxon>
        <taxon>Viridiplantae</taxon>
        <taxon>Chlorophyta</taxon>
        <taxon>core chlorophytes</taxon>
        <taxon>Chlorophyceae</taxon>
        <taxon>CS clade</taxon>
        <taxon>Chlamydomonadales</taxon>
        <taxon>Volvocaceae</taxon>
        <taxon>Volvox</taxon>
    </lineage>
</organism>
<proteinExistence type="predicted"/>
<dbReference type="EMBL" id="BNCO01000017">
    <property type="protein sequence ID" value="GIL54237.1"/>
    <property type="molecule type" value="Genomic_DNA"/>
</dbReference>
<sequence length="866" mass="91449">MLQPSTIRHIPLSPFPLHLSFSPGTSKTSTCSHKHTLQIPQSVSTFACMPAFQQIPQHALFPKDGLINIFAQGRLCRHSLLAGFRTTRAPKRPVPACFFRTLDFLLEYVAAGNTYRAINDKEEAKGFPPAAWCRPPVVSARDDAEAMTAAAVAGATPEALQCTPPTDPIRLFYACRSWCCIYNYQMSATSVRLTVGVSPAEMYHLYGEGMLSEYLPMMGLVEEAPPTNNYVPPSVMLPLGALLYMHEHGRPYLPMTLSELRDVRSNGLMSISVRPYARPMKLPPDLRAGVDPAAAAVAAAMGPSLVSAAAGDGGGAVNGSGGTRSVTQIESSAATSAGDAVSRQAGGSGGTETRQKSPAGGADGNSRNGRSRSPEPDPILDDASRWIMPQPFDLPKPSPAAAATEVSSGASGDTAAAAAASASASASASANHGVSDGGNAASAVPAAVSPATILPSSHFLQYNAGVQPFFETPPLRLFLGDRGQAGLTSNWWYVDSATQEVKGPYSPETMLLSSITPCREIHDETLVCGTDADVRPPMLPPFTAFLPLGKLLQDISEGVYVLVTQDEMVSPLARNSLRHRIREIKPESPPPPPQQQLQQQTLSVTAAPVVISVPVPQQQQQPVAPGAVAPAPAPVVVAAAPVTRSHPNVTSATSVPLVVQAVAAPVRASSLPSQPQPSLQPQPQAAPVLQPPQLQPPQLQPPQLLPPQLQPPQLQPPQLQPPQLQPPQLQPPQLQPPQLQPMLQQQPPQLQPMLQQQPPPPLQQQQPVLHAAPVYPTAAAMHGPVRGLPLPLSQLLAARSRPVPVAAAAVPAYTLPGGVVYMQQYNHHAPYNGQAVFAQPVLGNVPLPQPTPTTAPAQAHAPQLHH</sequence>
<dbReference type="AlphaFoldDB" id="A0A8J4EZ93"/>
<evidence type="ECO:0000313" key="2">
    <source>
        <dbReference type="EMBL" id="GIL54237.1"/>
    </source>
</evidence>
<dbReference type="Proteomes" id="UP000747399">
    <property type="component" value="Unassembled WGS sequence"/>
</dbReference>
<reference evidence="2" key="1">
    <citation type="journal article" date="2021" name="Proc. Natl. Acad. Sci. U.S.A.">
        <title>Three genomes in the algal genus Volvox reveal the fate of a haploid sex-determining region after a transition to homothallism.</title>
        <authorList>
            <person name="Yamamoto K."/>
            <person name="Hamaji T."/>
            <person name="Kawai-Toyooka H."/>
            <person name="Matsuzaki R."/>
            <person name="Takahashi F."/>
            <person name="Nishimura Y."/>
            <person name="Kawachi M."/>
            <person name="Noguchi H."/>
            <person name="Minakuchi Y."/>
            <person name="Umen J.G."/>
            <person name="Toyoda A."/>
            <person name="Nozaki H."/>
        </authorList>
    </citation>
    <scope>NUCLEOTIDE SEQUENCE</scope>
    <source>
        <strain evidence="2">NIES-3780</strain>
    </source>
</reference>
<feature type="region of interest" description="Disordered" evidence="1">
    <location>
        <begin position="669"/>
        <end position="766"/>
    </location>
</feature>
<feature type="compositionally biased region" description="Pro residues" evidence="1">
    <location>
        <begin position="689"/>
        <end position="739"/>
    </location>
</feature>
<keyword evidence="3" id="KW-1185">Reference proteome</keyword>
<feature type="compositionally biased region" description="Low complexity" evidence="1">
    <location>
        <begin position="740"/>
        <end position="756"/>
    </location>
</feature>
<feature type="region of interest" description="Disordered" evidence="1">
    <location>
        <begin position="319"/>
        <end position="383"/>
    </location>
</feature>
<feature type="compositionally biased region" description="Low complexity" evidence="1">
    <location>
        <begin position="854"/>
        <end position="866"/>
    </location>
</feature>
<feature type="region of interest" description="Disordered" evidence="1">
    <location>
        <begin position="388"/>
        <end position="407"/>
    </location>
</feature>
<gene>
    <name evidence="2" type="ORF">Vafri_9814</name>
</gene>
<evidence type="ECO:0000256" key="1">
    <source>
        <dbReference type="SAM" id="MobiDB-lite"/>
    </source>
</evidence>
<comment type="caution">
    <text evidence="2">The sequence shown here is derived from an EMBL/GenBank/DDBJ whole genome shotgun (WGS) entry which is preliminary data.</text>
</comment>